<evidence type="ECO:0000259" key="2">
    <source>
        <dbReference type="PROSITE" id="PS50119"/>
    </source>
</evidence>
<evidence type="ECO:0000313" key="4">
    <source>
        <dbReference type="RefSeq" id="XP_022295757.1"/>
    </source>
</evidence>
<dbReference type="SUPFAM" id="SSF101898">
    <property type="entry name" value="NHL repeat"/>
    <property type="match status" value="1"/>
</dbReference>
<dbReference type="OrthoDB" id="153872at2759"/>
<dbReference type="PANTHER" id="PTHR25462">
    <property type="entry name" value="BONUS, ISOFORM C-RELATED"/>
    <property type="match status" value="1"/>
</dbReference>
<feature type="domain" description="B box-type" evidence="2">
    <location>
        <begin position="8"/>
        <end position="53"/>
    </location>
</feature>
<dbReference type="InterPro" id="IPR047153">
    <property type="entry name" value="TRIM45/56/19-like"/>
</dbReference>
<dbReference type="PROSITE" id="PS50119">
    <property type="entry name" value="ZF_BBOX"/>
    <property type="match status" value="2"/>
</dbReference>
<sequence length="558" mass="63397">MDSRYCAQDVLRCDLCETPVPPMYCDICHIKLCIPCVGIHISDRSKKHEVVPFEERGSTIKYPNCKKHSSKKCELHCEQCDIPICAQCVSSIEHRGHKLVEIMEVFTSKKESIKKDLKEIEEFIYPKYQQAAANIPVQRANAKTHSTNLTTELKKQGEAVHKEIDTAIQKMQSEIDDMDSKHLAMIEKQEKAINYSISEIKQAILDLRKLLDTSDLNLLSDYKSRNEEFRTFPAQFQVILPVFTPQEINRNQILQQLGSLSKLDITTQKPGSEMKYAGAESSPSFRPLIDEPRIVTEINTEYGKENGLRGVSCLSDSELWTCGKDNILRLYNLQGKLLKSELTISGNAPWDIAVTQSRDLVYTDPTDRSINIVTKTQIQPLIRLLGWLPLYLCSTFCGDLLAIMISEDRKQSKVVRYSGSTEKQSIQWDDQGKPLFSSEYYSKYLSENKNFDICVTDNAAGAVVVVSASGKLRFRYTGPPSTTKKQFKPNGITTDSHSRILTTDENFYIHILDKDGCLLRFIVNYGLQIVVGICVDSRDNLFVAEFDTGKVKKIQYYK</sequence>
<dbReference type="CDD" id="cd19756">
    <property type="entry name" value="Bbox2"/>
    <property type="match status" value="1"/>
</dbReference>
<reference evidence="4" key="1">
    <citation type="submission" date="2025-08" db="UniProtKB">
        <authorList>
            <consortium name="RefSeq"/>
        </authorList>
    </citation>
    <scope>IDENTIFICATION</scope>
    <source>
        <tissue evidence="4">Whole sample</tissue>
    </source>
</reference>
<dbReference type="SUPFAM" id="SSF57845">
    <property type="entry name" value="B-box zinc-binding domain"/>
    <property type="match status" value="1"/>
</dbReference>
<keyword evidence="1" id="KW-0863">Zinc-finger</keyword>
<dbReference type="Gene3D" id="3.30.160.60">
    <property type="entry name" value="Classic Zinc Finger"/>
    <property type="match status" value="1"/>
</dbReference>
<dbReference type="SMART" id="SM00336">
    <property type="entry name" value="BBOX"/>
    <property type="match status" value="2"/>
</dbReference>
<dbReference type="InterPro" id="IPR011042">
    <property type="entry name" value="6-blade_b-propeller_TolB-like"/>
</dbReference>
<keyword evidence="1" id="KW-0862">Zinc</keyword>
<name>A0A8B8AX03_CRAVI</name>
<organism evidence="3 4">
    <name type="scientific">Crassostrea virginica</name>
    <name type="common">Eastern oyster</name>
    <dbReference type="NCBI Taxonomy" id="6565"/>
    <lineage>
        <taxon>Eukaryota</taxon>
        <taxon>Metazoa</taxon>
        <taxon>Spiralia</taxon>
        <taxon>Lophotrochozoa</taxon>
        <taxon>Mollusca</taxon>
        <taxon>Bivalvia</taxon>
        <taxon>Autobranchia</taxon>
        <taxon>Pteriomorphia</taxon>
        <taxon>Ostreida</taxon>
        <taxon>Ostreoidea</taxon>
        <taxon>Ostreidae</taxon>
        <taxon>Crassostrea</taxon>
    </lineage>
</organism>
<evidence type="ECO:0000313" key="3">
    <source>
        <dbReference type="Proteomes" id="UP000694844"/>
    </source>
</evidence>
<proteinExistence type="predicted"/>
<dbReference type="PANTHER" id="PTHR25462:SF296">
    <property type="entry name" value="MEIOTIC P26, ISOFORM F"/>
    <property type="match status" value="1"/>
</dbReference>
<dbReference type="Pfam" id="PF00643">
    <property type="entry name" value="zf-B_box"/>
    <property type="match status" value="1"/>
</dbReference>
<dbReference type="GeneID" id="111105689"/>
<feature type="domain" description="B box-type" evidence="2">
    <location>
        <begin position="65"/>
        <end position="102"/>
    </location>
</feature>
<dbReference type="InterPro" id="IPR000315">
    <property type="entry name" value="Znf_B-box"/>
</dbReference>
<keyword evidence="3" id="KW-1185">Reference proteome</keyword>
<dbReference type="RefSeq" id="XP_022295757.1">
    <property type="nucleotide sequence ID" value="XM_022440049.1"/>
</dbReference>
<gene>
    <name evidence="4" type="primary">LOC111105689</name>
</gene>
<keyword evidence="1" id="KW-0479">Metal-binding</keyword>
<dbReference type="Proteomes" id="UP000694844">
    <property type="component" value="Chromosome 8"/>
</dbReference>
<dbReference type="AlphaFoldDB" id="A0A8B8AX03"/>
<dbReference type="Gene3D" id="2.120.10.30">
    <property type="entry name" value="TolB, C-terminal domain"/>
    <property type="match status" value="1"/>
</dbReference>
<dbReference type="GO" id="GO:0008270">
    <property type="term" value="F:zinc ion binding"/>
    <property type="evidence" value="ECO:0007669"/>
    <property type="project" value="UniProtKB-KW"/>
</dbReference>
<protein>
    <submittedName>
        <fullName evidence="4">Uncharacterized protein LOC111105689</fullName>
    </submittedName>
</protein>
<dbReference type="KEGG" id="cvn:111105689"/>
<accession>A0A8B8AX03</accession>
<evidence type="ECO:0000256" key="1">
    <source>
        <dbReference type="PROSITE-ProRule" id="PRU00024"/>
    </source>
</evidence>